<proteinExistence type="predicted"/>
<dbReference type="EMBL" id="JAAWWL010000001">
    <property type="protein sequence ID" value="NKI31072.1"/>
    <property type="molecule type" value="Genomic_DNA"/>
</dbReference>
<gene>
    <name evidence="1" type="ORF">HCU67_03895</name>
</gene>
<accession>A0ABX1GMC3</accession>
<evidence type="ECO:0000313" key="1">
    <source>
        <dbReference type="EMBL" id="NKI31072.1"/>
    </source>
</evidence>
<dbReference type="SUPFAM" id="SSF48613">
    <property type="entry name" value="Heme oxygenase-like"/>
    <property type="match status" value="1"/>
</dbReference>
<protein>
    <submittedName>
        <fullName evidence="1">DUF3050 domain-containing protein</fullName>
    </submittedName>
</protein>
<dbReference type="Proteomes" id="UP000718451">
    <property type="component" value="Unassembled WGS sequence"/>
</dbReference>
<dbReference type="RefSeq" id="WP_168551269.1">
    <property type="nucleotide sequence ID" value="NZ_JAAWWL010000001.1"/>
</dbReference>
<organism evidence="1 2">
    <name type="scientific">Croceivirga thetidis</name>
    <dbReference type="NCBI Taxonomy" id="2721623"/>
    <lineage>
        <taxon>Bacteria</taxon>
        <taxon>Pseudomonadati</taxon>
        <taxon>Bacteroidota</taxon>
        <taxon>Flavobacteriia</taxon>
        <taxon>Flavobacteriales</taxon>
        <taxon>Flavobacteriaceae</taxon>
        <taxon>Croceivirga</taxon>
    </lineage>
</organism>
<reference evidence="1 2" key="1">
    <citation type="submission" date="2020-04" db="EMBL/GenBank/DDBJ databases">
        <authorList>
            <person name="Yoon J."/>
        </authorList>
    </citation>
    <scope>NUCLEOTIDE SEQUENCE [LARGE SCALE GENOMIC DNA]</scope>
    <source>
        <strain evidence="1 2">DJ-13</strain>
    </source>
</reference>
<name>A0ABX1GMC3_9FLAO</name>
<evidence type="ECO:0000313" key="2">
    <source>
        <dbReference type="Proteomes" id="UP000718451"/>
    </source>
</evidence>
<sequence length="264" mass="30129">MIKIVLEHLKDSLATLNNHSVYAELKKVEDIKIFMESHVFAVWDFMSLLKALQCSSTCVSVPWIPVQQSKTARFVNEIVLEEETDVDVTGNPKSHFEMYLDAMQEVGGNTSRIKSFLKECPTDIDLMFSYIEGIPYLSGAEKSFLKFTFSIIQCNAPHKVAAAFTFGREDIIPEMFMNLLQQSSATEHFPKLTFYLKRHIELDGDEHGPLALEMINELCGSDEQKWDEVIAIGKEAIDQRILLWDGIHEKLRLHKCTQNQAVNV</sequence>
<dbReference type="Gene3D" id="1.20.910.10">
    <property type="entry name" value="Heme oxygenase-like"/>
    <property type="match status" value="1"/>
</dbReference>
<dbReference type="Pfam" id="PF11251">
    <property type="entry name" value="DUF3050"/>
    <property type="match status" value="1"/>
</dbReference>
<dbReference type="InterPro" id="IPR024423">
    <property type="entry name" value="DUF3050"/>
</dbReference>
<comment type="caution">
    <text evidence="1">The sequence shown here is derived from an EMBL/GenBank/DDBJ whole genome shotgun (WGS) entry which is preliminary data.</text>
</comment>
<keyword evidence="2" id="KW-1185">Reference proteome</keyword>
<dbReference type="InterPro" id="IPR016084">
    <property type="entry name" value="Haem_Oase-like_multi-hlx"/>
</dbReference>